<dbReference type="InParanoid" id="A0A5C3NUM5"/>
<dbReference type="AlphaFoldDB" id="A0A5C3NUM5"/>
<sequence length="364" mass="39914">MSMRYEEVARLRRGLKGGVSAVAFSPNGTFLATAGMKDAKVYIWRVDDSKLLHTYVGGDRPVLSLEWIPGRNDRVLCGSNDGYIFELKFDADIYESSGFCAHGYPVERLAAKGSQLVSGAHREVSVWTQVRGAWRYQGDLLGPVADSQNADEELIVVGIHWTKIKYYASVVVMTYMHHGIVIYNSHDWSRIHSIPFRDIGASSMSPRGSLIALSIMGSGFDLYNLDTGDCAGSFSDESGRVRTVPVLFVHGGVAVLSGSTIGRATLWNASSQRVHQTFQPDPYDTILAIDANYNSELDRFLLAMGANDGAGESAVIVWLGREGSDRRKDVSWKQRMLTYAVRAVLATVVAVAALVISARVKIQL</sequence>
<feature type="repeat" description="WD" evidence="3">
    <location>
        <begin position="12"/>
        <end position="54"/>
    </location>
</feature>
<dbReference type="SUPFAM" id="SSF50978">
    <property type="entry name" value="WD40 repeat-like"/>
    <property type="match status" value="1"/>
</dbReference>
<evidence type="ECO:0000256" key="4">
    <source>
        <dbReference type="SAM" id="Phobius"/>
    </source>
</evidence>
<dbReference type="InterPro" id="IPR036322">
    <property type="entry name" value="WD40_repeat_dom_sf"/>
</dbReference>
<dbReference type="STRING" id="1314778.A0A5C3NUM5"/>
<gene>
    <name evidence="5" type="ORF">K466DRAFT_604830</name>
</gene>
<keyword evidence="4" id="KW-0812">Transmembrane</keyword>
<dbReference type="Proteomes" id="UP000308197">
    <property type="component" value="Unassembled WGS sequence"/>
</dbReference>
<reference evidence="5 6" key="1">
    <citation type="journal article" date="2019" name="Nat. Ecol. Evol.">
        <title>Megaphylogeny resolves global patterns of mushroom evolution.</title>
        <authorList>
            <person name="Varga T."/>
            <person name="Krizsan K."/>
            <person name="Foldi C."/>
            <person name="Dima B."/>
            <person name="Sanchez-Garcia M."/>
            <person name="Sanchez-Ramirez S."/>
            <person name="Szollosi G.J."/>
            <person name="Szarkandi J.G."/>
            <person name="Papp V."/>
            <person name="Albert L."/>
            <person name="Andreopoulos W."/>
            <person name="Angelini C."/>
            <person name="Antonin V."/>
            <person name="Barry K.W."/>
            <person name="Bougher N.L."/>
            <person name="Buchanan P."/>
            <person name="Buyck B."/>
            <person name="Bense V."/>
            <person name="Catcheside P."/>
            <person name="Chovatia M."/>
            <person name="Cooper J."/>
            <person name="Damon W."/>
            <person name="Desjardin D."/>
            <person name="Finy P."/>
            <person name="Geml J."/>
            <person name="Haridas S."/>
            <person name="Hughes K."/>
            <person name="Justo A."/>
            <person name="Karasinski D."/>
            <person name="Kautmanova I."/>
            <person name="Kiss B."/>
            <person name="Kocsube S."/>
            <person name="Kotiranta H."/>
            <person name="LaButti K.M."/>
            <person name="Lechner B.E."/>
            <person name="Liimatainen K."/>
            <person name="Lipzen A."/>
            <person name="Lukacs Z."/>
            <person name="Mihaltcheva S."/>
            <person name="Morgado L.N."/>
            <person name="Niskanen T."/>
            <person name="Noordeloos M.E."/>
            <person name="Ohm R.A."/>
            <person name="Ortiz-Santana B."/>
            <person name="Ovrebo C."/>
            <person name="Racz N."/>
            <person name="Riley R."/>
            <person name="Savchenko A."/>
            <person name="Shiryaev A."/>
            <person name="Soop K."/>
            <person name="Spirin V."/>
            <person name="Szebenyi C."/>
            <person name="Tomsovsky M."/>
            <person name="Tulloss R.E."/>
            <person name="Uehling J."/>
            <person name="Grigoriev I.V."/>
            <person name="Vagvolgyi C."/>
            <person name="Papp T."/>
            <person name="Martin F.M."/>
            <person name="Miettinen O."/>
            <person name="Hibbett D.S."/>
            <person name="Nagy L.G."/>
        </authorList>
    </citation>
    <scope>NUCLEOTIDE SEQUENCE [LARGE SCALE GENOMIC DNA]</scope>
    <source>
        <strain evidence="5 6">HHB13444</strain>
    </source>
</reference>
<proteinExistence type="predicted"/>
<dbReference type="Gene3D" id="2.130.10.10">
    <property type="entry name" value="YVTN repeat-like/Quinoprotein amine dehydrogenase"/>
    <property type="match status" value="2"/>
</dbReference>
<keyword evidence="4" id="KW-1133">Transmembrane helix</keyword>
<dbReference type="InterPro" id="IPR015943">
    <property type="entry name" value="WD40/YVTN_repeat-like_dom_sf"/>
</dbReference>
<dbReference type="PROSITE" id="PS50082">
    <property type="entry name" value="WD_REPEATS_2"/>
    <property type="match status" value="1"/>
</dbReference>
<evidence type="ECO:0000256" key="3">
    <source>
        <dbReference type="PROSITE-ProRule" id="PRU00221"/>
    </source>
</evidence>
<dbReference type="InterPro" id="IPR001680">
    <property type="entry name" value="WD40_rpt"/>
</dbReference>
<keyword evidence="2" id="KW-0677">Repeat</keyword>
<keyword evidence="4" id="KW-0472">Membrane</keyword>
<name>A0A5C3NUM5_9APHY</name>
<dbReference type="EMBL" id="ML211664">
    <property type="protein sequence ID" value="TFK81045.1"/>
    <property type="molecule type" value="Genomic_DNA"/>
</dbReference>
<accession>A0A5C3NUM5</accession>
<keyword evidence="1 3" id="KW-0853">WD repeat</keyword>
<feature type="transmembrane region" description="Helical" evidence="4">
    <location>
        <begin position="336"/>
        <end position="358"/>
    </location>
</feature>
<dbReference type="Pfam" id="PF00400">
    <property type="entry name" value="WD40"/>
    <property type="match status" value="1"/>
</dbReference>
<keyword evidence="6" id="KW-1185">Reference proteome</keyword>
<evidence type="ECO:0000313" key="6">
    <source>
        <dbReference type="Proteomes" id="UP000308197"/>
    </source>
</evidence>
<dbReference type="PANTHER" id="PTHR22847">
    <property type="entry name" value="WD40 REPEAT PROTEIN"/>
    <property type="match status" value="1"/>
</dbReference>
<dbReference type="GO" id="GO:1990234">
    <property type="term" value="C:transferase complex"/>
    <property type="evidence" value="ECO:0007669"/>
    <property type="project" value="UniProtKB-ARBA"/>
</dbReference>
<organism evidence="5 6">
    <name type="scientific">Polyporus arcularius HHB13444</name>
    <dbReference type="NCBI Taxonomy" id="1314778"/>
    <lineage>
        <taxon>Eukaryota</taxon>
        <taxon>Fungi</taxon>
        <taxon>Dikarya</taxon>
        <taxon>Basidiomycota</taxon>
        <taxon>Agaricomycotina</taxon>
        <taxon>Agaricomycetes</taxon>
        <taxon>Polyporales</taxon>
        <taxon>Polyporaceae</taxon>
        <taxon>Polyporus</taxon>
    </lineage>
</organism>
<evidence type="ECO:0000256" key="1">
    <source>
        <dbReference type="ARBA" id="ARBA00022574"/>
    </source>
</evidence>
<evidence type="ECO:0000313" key="5">
    <source>
        <dbReference type="EMBL" id="TFK81045.1"/>
    </source>
</evidence>
<dbReference type="PANTHER" id="PTHR22847:SF637">
    <property type="entry name" value="WD REPEAT DOMAIN 5B"/>
    <property type="match status" value="1"/>
</dbReference>
<evidence type="ECO:0000256" key="2">
    <source>
        <dbReference type="ARBA" id="ARBA00022737"/>
    </source>
</evidence>
<dbReference type="SMART" id="SM00320">
    <property type="entry name" value="WD40"/>
    <property type="match status" value="2"/>
</dbReference>
<protein>
    <submittedName>
        <fullName evidence="5">WD40 repeat-like protein</fullName>
    </submittedName>
</protein>